<dbReference type="Proteomes" id="UP000190460">
    <property type="component" value="Unassembled WGS sequence"/>
</dbReference>
<feature type="transmembrane region" description="Helical" evidence="1">
    <location>
        <begin position="70"/>
        <end position="89"/>
    </location>
</feature>
<feature type="transmembrane region" description="Helical" evidence="1">
    <location>
        <begin position="182"/>
        <end position="198"/>
    </location>
</feature>
<dbReference type="STRING" id="92487.SAMN02745130_00765"/>
<feature type="transmembrane region" description="Helical" evidence="1">
    <location>
        <begin position="338"/>
        <end position="355"/>
    </location>
</feature>
<dbReference type="RefSeq" id="WP_078921235.1">
    <property type="nucleotide sequence ID" value="NZ_FUYB01000002.1"/>
</dbReference>
<dbReference type="InterPro" id="IPR018677">
    <property type="entry name" value="DUF2157"/>
</dbReference>
<feature type="transmembrane region" description="Helical" evidence="1">
    <location>
        <begin position="38"/>
        <end position="64"/>
    </location>
</feature>
<feature type="transmembrane region" description="Helical" evidence="1">
    <location>
        <begin position="101"/>
        <end position="120"/>
    </location>
</feature>
<feature type="transmembrane region" description="Helical" evidence="1">
    <location>
        <begin position="126"/>
        <end position="144"/>
    </location>
</feature>
<evidence type="ECO:0000259" key="2">
    <source>
        <dbReference type="Pfam" id="PF09925"/>
    </source>
</evidence>
<evidence type="ECO:0000256" key="1">
    <source>
        <dbReference type="SAM" id="Phobius"/>
    </source>
</evidence>
<organism evidence="3 4">
    <name type="scientific">Thiothrix eikelboomii</name>
    <dbReference type="NCBI Taxonomy" id="92487"/>
    <lineage>
        <taxon>Bacteria</taxon>
        <taxon>Pseudomonadati</taxon>
        <taxon>Pseudomonadota</taxon>
        <taxon>Gammaproteobacteria</taxon>
        <taxon>Thiotrichales</taxon>
        <taxon>Thiotrichaceae</taxon>
        <taxon>Thiothrix</taxon>
    </lineage>
</organism>
<evidence type="ECO:0000313" key="3">
    <source>
        <dbReference type="EMBL" id="SKA70554.1"/>
    </source>
</evidence>
<name>A0A1T4VZV3_9GAMM</name>
<keyword evidence="4" id="KW-1185">Reference proteome</keyword>
<feature type="transmembrane region" description="Helical" evidence="1">
    <location>
        <begin position="210"/>
        <end position="230"/>
    </location>
</feature>
<keyword evidence="1" id="KW-1133">Transmembrane helix</keyword>
<gene>
    <name evidence="3" type="ORF">SAMN02745130_00765</name>
</gene>
<keyword evidence="1" id="KW-0812">Transmembrane</keyword>
<feature type="domain" description="DUF2157" evidence="2">
    <location>
        <begin position="11"/>
        <end position="146"/>
    </location>
</feature>
<feature type="transmembrane region" description="Helical" evidence="1">
    <location>
        <begin position="242"/>
        <end position="259"/>
    </location>
</feature>
<dbReference type="EMBL" id="FUYB01000002">
    <property type="protein sequence ID" value="SKA70554.1"/>
    <property type="molecule type" value="Genomic_DNA"/>
</dbReference>
<dbReference type="Pfam" id="PF09925">
    <property type="entry name" value="DUF2157"/>
    <property type="match status" value="1"/>
</dbReference>
<feature type="transmembrane region" description="Helical" evidence="1">
    <location>
        <begin position="361"/>
        <end position="383"/>
    </location>
</feature>
<feature type="transmembrane region" description="Helical" evidence="1">
    <location>
        <begin position="266"/>
        <end position="283"/>
    </location>
</feature>
<proteinExistence type="predicted"/>
<sequence>MTMIEKKLQVWEQQGLINGDQYEAILAFEQGDKQNNNWWLYSLLMLGSAIIGLGIISLIAANWVQIPDSIKLGVDFSCLLALAGVIFWYQHQTKHLISDTLIVAFILLCLASIGLIAQIYHINGRWYHAILLWSMITLPIVLFARHLFVHFLWVSLFINAAVWSSVDLAAGQLRTAMRELPAVLLLAPLLSASLYLLARRIALLHKTSSSFFFWFQISALIALVAIDLIRSGDDTQIFEWRWYLPAWITAALLIGLILSRRSYRPLNKGLLIAAIILLILYYHPDILFTGETRYTFSALDASARTSIWQADDIRAPILTIFILFLYTIHAGNSGYHRTFNLLTFLIGLRFVALYFQAMGGLAATGVGLILSGLMIIGIAWFWYSSRDRLQHWSKELTL</sequence>
<feature type="transmembrane region" description="Helical" evidence="1">
    <location>
        <begin position="313"/>
        <end position="331"/>
    </location>
</feature>
<protein>
    <submittedName>
        <fullName evidence="3">Predicted membrane protein</fullName>
    </submittedName>
</protein>
<evidence type="ECO:0000313" key="4">
    <source>
        <dbReference type="Proteomes" id="UP000190460"/>
    </source>
</evidence>
<accession>A0A1T4VZV3</accession>
<dbReference type="AlphaFoldDB" id="A0A1T4VZV3"/>
<reference evidence="4" key="1">
    <citation type="submission" date="2017-02" db="EMBL/GenBank/DDBJ databases">
        <authorList>
            <person name="Varghese N."/>
            <person name="Submissions S."/>
        </authorList>
    </citation>
    <scope>NUCLEOTIDE SEQUENCE [LARGE SCALE GENOMIC DNA]</scope>
    <source>
        <strain evidence="4">ATCC 49788</strain>
    </source>
</reference>
<feature type="transmembrane region" description="Helical" evidence="1">
    <location>
        <begin position="151"/>
        <end position="170"/>
    </location>
</feature>
<dbReference type="OrthoDB" id="5622130at2"/>
<keyword evidence="1" id="KW-0472">Membrane</keyword>